<evidence type="ECO:0000313" key="1">
    <source>
        <dbReference type="EMBL" id="KAF0737784.1"/>
    </source>
</evidence>
<accession>A0A6G0XCC9</accession>
<dbReference type="AlphaFoldDB" id="A0A6G0XCC9"/>
<dbReference type="EMBL" id="VJMJ01000081">
    <property type="protein sequence ID" value="KAF0737784.1"/>
    <property type="molecule type" value="Genomic_DNA"/>
</dbReference>
<protein>
    <submittedName>
        <fullName evidence="1">Uncharacterized protein</fullName>
    </submittedName>
</protein>
<keyword evidence="2" id="KW-1185">Reference proteome</keyword>
<reference evidence="1 2" key="1">
    <citation type="submission" date="2019-07" db="EMBL/GenBank/DDBJ databases">
        <title>Genomics analysis of Aphanomyces spp. identifies a new class of oomycete effector associated with host adaptation.</title>
        <authorList>
            <person name="Gaulin E."/>
        </authorList>
    </citation>
    <scope>NUCLEOTIDE SEQUENCE [LARGE SCALE GENOMIC DNA]</scope>
    <source>
        <strain evidence="1 2">ATCC 201684</strain>
    </source>
</reference>
<sequence>MGGAQSLFGLVTRRSQTRQRSVLRSLERESILKSCWLCFPLQNKIQDPSSPTCQLHTTGNGFIQQAENSAERSHRGSSHRLLLFWSISYHTKTAQWPTTATTTFSGKYFKGLHALHLVLHQSGH</sequence>
<name>A0A6G0XCC9_9STRA</name>
<proteinExistence type="predicted"/>
<organism evidence="1 2">
    <name type="scientific">Aphanomyces euteiches</name>
    <dbReference type="NCBI Taxonomy" id="100861"/>
    <lineage>
        <taxon>Eukaryota</taxon>
        <taxon>Sar</taxon>
        <taxon>Stramenopiles</taxon>
        <taxon>Oomycota</taxon>
        <taxon>Saprolegniomycetes</taxon>
        <taxon>Saprolegniales</taxon>
        <taxon>Verrucalvaceae</taxon>
        <taxon>Aphanomyces</taxon>
    </lineage>
</organism>
<comment type="caution">
    <text evidence="1">The sequence shown here is derived from an EMBL/GenBank/DDBJ whole genome shotgun (WGS) entry which is preliminary data.</text>
</comment>
<gene>
    <name evidence="1" type="ORF">Ae201684_006277</name>
</gene>
<evidence type="ECO:0000313" key="2">
    <source>
        <dbReference type="Proteomes" id="UP000481153"/>
    </source>
</evidence>
<dbReference type="Proteomes" id="UP000481153">
    <property type="component" value="Unassembled WGS sequence"/>
</dbReference>